<proteinExistence type="evidence at protein level"/>
<reference key="1">
    <citation type="journal article" date="1996" name="Biochim. Biophys. Acta">
        <title>Purification and characterization of the proteinase ECP 32 from Escherichia coli A2 strain.</title>
        <authorList>
            <person name="Matveyev V.V."/>
            <person name="Usmanova A.M."/>
            <person name="Morozova A.V."/>
            <person name="Collins J.H."/>
            <person name="Khaitlina S.Y."/>
        </authorList>
    </citation>
    <scope>PROTEIN SEQUENCE</scope>
</reference>
<organism>
    <name type="scientific">Escherichia coli</name>
    <dbReference type="NCBI Taxonomy" id="562"/>
    <lineage>
        <taxon>Bacteria</taxon>
        <taxon>Pseudomonadati</taxon>
        <taxon>Pseudomonadota</taxon>
        <taxon>Gammaproteobacteria</taxon>
        <taxon>Enterobacterales</taxon>
        <taxon>Enterobacteriaceae</taxon>
        <taxon>Escherichia</taxon>
    </lineage>
</organism>
<name>Q9R4D6_ECOLX</name>
<sequence>AKTSSAGVVIRDIFL</sequence>
<keyword id="KW-0903">Direct protein sequencing</keyword>
<dbReference type="PIR" id="S71920">
    <property type="entry name" value="S71920"/>
</dbReference>
<accession>Q9R4D6</accession>
<protein>
    <submittedName>
        <fullName>32 kDa metalloproteinase</fullName>
    </submittedName>
</protein>